<dbReference type="SUPFAM" id="SSF56712">
    <property type="entry name" value="Prokaryotic type I DNA topoisomerase"/>
    <property type="match status" value="1"/>
</dbReference>
<dbReference type="eggNOG" id="KOG1956">
    <property type="taxonomic scope" value="Eukaryota"/>
</dbReference>
<dbReference type="GO" id="GO:0031422">
    <property type="term" value="C:RecQ family helicase-topoisomerase III complex"/>
    <property type="evidence" value="ECO:0007669"/>
    <property type="project" value="TreeGrafter"/>
</dbReference>
<dbReference type="OMA" id="MELAMGD"/>
<feature type="region of interest" description="Disordered" evidence="13">
    <location>
        <begin position="850"/>
        <end position="874"/>
    </location>
</feature>
<dbReference type="PROSITE" id="PS50158">
    <property type="entry name" value="ZF_CCHC"/>
    <property type="match status" value="2"/>
</dbReference>
<dbReference type="GO" id="GO:0006281">
    <property type="term" value="P:DNA repair"/>
    <property type="evidence" value="ECO:0007669"/>
    <property type="project" value="TreeGrafter"/>
</dbReference>
<keyword evidence="8 12" id="KW-0799">Topoisomerase</keyword>
<evidence type="ECO:0000256" key="3">
    <source>
        <dbReference type="ARBA" id="ARBA00012891"/>
    </source>
</evidence>
<keyword evidence="6 11" id="KW-0863">Zinc-finger</keyword>
<dbReference type="OrthoDB" id="430051at2759"/>
<dbReference type="SMART" id="SM00437">
    <property type="entry name" value="TOP1Ac"/>
    <property type="match status" value="1"/>
</dbReference>
<organism evidence="18 19">
    <name type="scientific">Coprinopsis cinerea (strain Okayama-7 / 130 / ATCC MYA-4618 / FGSC 9003)</name>
    <name type="common">Inky cap fungus</name>
    <name type="synonym">Hormographiella aspergillata</name>
    <dbReference type="NCBI Taxonomy" id="240176"/>
    <lineage>
        <taxon>Eukaryota</taxon>
        <taxon>Fungi</taxon>
        <taxon>Dikarya</taxon>
        <taxon>Basidiomycota</taxon>
        <taxon>Agaricomycotina</taxon>
        <taxon>Agaricomycetes</taxon>
        <taxon>Agaricomycetidae</taxon>
        <taxon>Agaricales</taxon>
        <taxon>Agaricineae</taxon>
        <taxon>Psathyrellaceae</taxon>
        <taxon>Coprinopsis</taxon>
    </lineage>
</organism>
<dbReference type="GO" id="GO:0003917">
    <property type="term" value="F:DNA topoisomerase type I (single strand cut, ATP-independent) activity"/>
    <property type="evidence" value="ECO:0007669"/>
    <property type="project" value="UniProtKB-EC"/>
</dbReference>
<dbReference type="Gene3D" id="3.40.50.140">
    <property type="match status" value="1"/>
</dbReference>
<dbReference type="InterPro" id="IPR023405">
    <property type="entry name" value="Topo_IA_core_domain"/>
</dbReference>
<dbReference type="Gene3D" id="1.10.290.10">
    <property type="entry name" value="Topoisomerase I, domain 4"/>
    <property type="match status" value="1"/>
</dbReference>
<name>A8N7S6_COPC7</name>
<dbReference type="InterPro" id="IPR013825">
    <property type="entry name" value="Topo_IA_cen_sub2"/>
</dbReference>
<dbReference type="GO" id="GO:0006397">
    <property type="term" value="P:mRNA processing"/>
    <property type="evidence" value="ECO:0007669"/>
    <property type="project" value="UniProtKB-KW"/>
</dbReference>
<evidence type="ECO:0000259" key="15">
    <source>
        <dbReference type="PROSITE" id="PS50880"/>
    </source>
</evidence>
<evidence type="ECO:0000259" key="14">
    <source>
        <dbReference type="PROSITE" id="PS50158"/>
    </source>
</evidence>
<dbReference type="InterPro" id="IPR013824">
    <property type="entry name" value="Topo_IA_cen_sub1"/>
</dbReference>
<dbReference type="InParanoid" id="A8N7S6"/>
<dbReference type="EMBL" id="AACS02000003">
    <property type="protein sequence ID" value="EAU90946.2"/>
    <property type="molecule type" value="Genomic_DNA"/>
</dbReference>
<feature type="compositionally biased region" description="Low complexity" evidence="13">
    <location>
        <begin position="863"/>
        <end position="874"/>
    </location>
</feature>
<dbReference type="Gene3D" id="1.10.460.10">
    <property type="entry name" value="Topoisomerase I, domain 2"/>
    <property type="match status" value="1"/>
</dbReference>
<dbReference type="InterPro" id="IPR034144">
    <property type="entry name" value="TOPRIM_TopoIII"/>
</dbReference>
<dbReference type="FunFam" id="1.10.290.10:FF:000001">
    <property type="entry name" value="DNA topoisomerase"/>
    <property type="match status" value="1"/>
</dbReference>
<feature type="domain" description="GRF-type" evidence="16">
    <location>
        <begin position="769"/>
        <end position="811"/>
    </location>
</feature>
<dbReference type="STRING" id="240176.A8N7S6"/>
<evidence type="ECO:0000256" key="12">
    <source>
        <dbReference type="RuleBase" id="RU362092"/>
    </source>
</evidence>
<evidence type="ECO:0000256" key="5">
    <source>
        <dbReference type="ARBA" id="ARBA00022723"/>
    </source>
</evidence>
<sequence>MRVLCVAEKPSISKSITQILSGGQFRTTNTALGYIKNYEFDYPQTRATFVVTCVTGHLTSTDFTEQHRGWHSCDPSALFDAEVQTFVPQDKKAIETNLKNQARYADMLMIWTDCDREGEHIGMEVVNVCRRVRPNIQVKRARFSAIIAQQIHRAAQHPVELDLRQADAVEARILLDLKIGAAFTRLQTLYLQNRFQQITSVVSYGPCQFPTLGFVVQRYLKVQDFRPETFWYIHLELNARDDDGHAQLVKFSWKRPHQFDYDVAHSLYARVLDNVRARVLKVVKKETKKWKPLPLTTVELQKAGSRLLKMAPKKILDARFLSYPRTETDQYDNQFDFMTLINKQTADNAWGDFARRLQQGGFNAPRKGKNNDKAHPPIHPTAHAGHLTGDEKRVYEYITRRFLASCSEDARGNQTTVEVVCGGEEFTATGLGIIARNYLEVFPYDKWAEHELPNFEEGQEFNPTLCELREGQTTAPNYLTEADLVALMDKNGIGTDATIAQHIETIIQREYVIERMEGSTKYLIPSTLGIGLIEGYNNIGLEKSVSKPVLRRETERRMVQVCEGATTKQQMLQASLEQYKEMYEITRRELAKVEESVRRYLTEGGGGAPPPPPGGGGGPGGAAGPGGGGGGGRGGRGGGGSGGRGGGGGGGNGRGGDDRPAPPPQPKPRSQRNPAVVNDPPPPPPRTSTLNRGGVNQCHCDIPAQRKIGTSGVSRGKAHWVCGKISHDEDRCSYFMTTESEAANPSSTSTSTVPAKRPYPATDQPPPKCKCNKDAATRTVTKDNENKGRVFYTCENPQGEQCGFFEWADAPSSNSGSGMGSRTTSMGNSGTSKDVCFKCNQPGHWSNACPNPDGGSLNKRPRSFGSATANSTGSSSLVCFKCKEPGHLAPSCPNSGQSYSQGGSKSNAECFKCNKKGHFANGIVIFLVV</sequence>
<dbReference type="RefSeq" id="XP_001830882.2">
    <property type="nucleotide sequence ID" value="XM_001830830.2"/>
</dbReference>
<evidence type="ECO:0000256" key="8">
    <source>
        <dbReference type="ARBA" id="ARBA00023029"/>
    </source>
</evidence>
<dbReference type="FunCoup" id="A8N7S6">
    <property type="interactions" value="788"/>
</dbReference>
<dbReference type="Gene3D" id="2.70.20.10">
    <property type="entry name" value="Topoisomerase I, domain 3"/>
    <property type="match status" value="1"/>
</dbReference>
<feature type="compositionally biased region" description="Gly residues" evidence="13">
    <location>
        <begin position="615"/>
        <end position="654"/>
    </location>
</feature>
<feature type="domain" description="CCHC-type" evidence="14">
    <location>
        <begin position="836"/>
        <end position="851"/>
    </location>
</feature>
<dbReference type="InterPro" id="IPR010666">
    <property type="entry name" value="Znf_GRF"/>
</dbReference>
<dbReference type="InterPro" id="IPR036875">
    <property type="entry name" value="Znf_CCHC_sf"/>
</dbReference>
<dbReference type="CDD" id="cd00186">
    <property type="entry name" value="TOP1Ac"/>
    <property type="match status" value="1"/>
</dbReference>
<dbReference type="GO" id="GO:0005634">
    <property type="term" value="C:nucleus"/>
    <property type="evidence" value="ECO:0007669"/>
    <property type="project" value="TreeGrafter"/>
</dbReference>
<dbReference type="InterPro" id="IPR003601">
    <property type="entry name" value="Topo_IA_2"/>
</dbReference>
<evidence type="ECO:0000256" key="4">
    <source>
        <dbReference type="ARBA" id="ARBA00022664"/>
    </source>
</evidence>
<dbReference type="CDD" id="cd03362">
    <property type="entry name" value="TOPRIM_TopoIA_TopoIII"/>
    <property type="match status" value="1"/>
</dbReference>
<dbReference type="PANTHER" id="PTHR11390">
    <property type="entry name" value="PROKARYOTIC DNA TOPOISOMERASE"/>
    <property type="match status" value="1"/>
</dbReference>
<dbReference type="InterPro" id="IPR001878">
    <property type="entry name" value="Znf_CCHC"/>
</dbReference>
<keyword evidence="4" id="KW-0507">mRNA processing</keyword>
<comment type="similarity">
    <text evidence="2 12">Belongs to the type IA topoisomerase family.</text>
</comment>
<dbReference type="EC" id="5.6.2.1" evidence="3 12"/>
<dbReference type="Pfam" id="PF00098">
    <property type="entry name" value="zf-CCHC"/>
    <property type="match status" value="2"/>
</dbReference>
<evidence type="ECO:0000256" key="10">
    <source>
        <dbReference type="ARBA" id="ARBA00023235"/>
    </source>
</evidence>
<gene>
    <name evidence="18" type="ORF">CC1G_02333</name>
</gene>
<feature type="domain" description="CCHC-type" evidence="14">
    <location>
        <begin position="879"/>
        <end position="894"/>
    </location>
</feature>
<dbReference type="Proteomes" id="UP000001861">
    <property type="component" value="Unassembled WGS sequence"/>
</dbReference>
<keyword evidence="5" id="KW-0479">Metal-binding</keyword>
<dbReference type="SUPFAM" id="SSF57756">
    <property type="entry name" value="Retrovirus zinc finger-like domains"/>
    <property type="match status" value="2"/>
</dbReference>
<dbReference type="HOGENOM" id="CLU_002929_1_1_1"/>
<dbReference type="Pfam" id="PF01131">
    <property type="entry name" value="Topoisom_bac"/>
    <property type="match status" value="1"/>
</dbReference>
<proteinExistence type="inferred from homology"/>
<evidence type="ECO:0000256" key="2">
    <source>
        <dbReference type="ARBA" id="ARBA00009446"/>
    </source>
</evidence>
<evidence type="ECO:0000256" key="7">
    <source>
        <dbReference type="ARBA" id="ARBA00022833"/>
    </source>
</evidence>
<dbReference type="InterPro" id="IPR000380">
    <property type="entry name" value="Topo_IA"/>
</dbReference>
<dbReference type="SMART" id="SM00436">
    <property type="entry name" value="TOP1Bc"/>
    <property type="match status" value="1"/>
</dbReference>
<dbReference type="KEGG" id="cci:CC1G_02333"/>
<evidence type="ECO:0000313" key="19">
    <source>
        <dbReference type="Proteomes" id="UP000001861"/>
    </source>
</evidence>
<comment type="catalytic activity">
    <reaction evidence="1 12">
        <text>ATP-independent breakage of single-stranded DNA, followed by passage and rejoining.</text>
        <dbReference type="EC" id="5.6.2.1"/>
    </reaction>
</comment>
<keyword evidence="9 12" id="KW-0238">DNA-binding</keyword>
<dbReference type="InterPro" id="IPR013497">
    <property type="entry name" value="Topo_IA_cen"/>
</dbReference>
<evidence type="ECO:0000256" key="6">
    <source>
        <dbReference type="ARBA" id="ARBA00022771"/>
    </source>
</evidence>
<evidence type="ECO:0000256" key="9">
    <source>
        <dbReference type="ARBA" id="ARBA00023125"/>
    </source>
</evidence>
<dbReference type="AlphaFoldDB" id="A8N7S6"/>
<reference evidence="18 19" key="1">
    <citation type="journal article" date="2010" name="Proc. Natl. Acad. Sci. U.S.A.">
        <title>Insights into evolution of multicellular fungi from the assembled chromosomes of the mushroom Coprinopsis cinerea (Coprinus cinereus).</title>
        <authorList>
            <person name="Stajich J.E."/>
            <person name="Wilke S.K."/>
            <person name="Ahren D."/>
            <person name="Au C.H."/>
            <person name="Birren B.W."/>
            <person name="Borodovsky M."/>
            <person name="Burns C."/>
            <person name="Canback B."/>
            <person name="Casselton L.A."/>
            <person name="Cheng C.K."/>
            <person name="Deng J."/>
            <person name="Dietrich F.S."/>
            <person name="Fargo D.C."/>
            <person name="Farman M.L."/>
            <person name="Gathman A.C."/>
            <person name="Goldberg J."/>
            <person name="Guigo R."/>
            <person name="Hoegger P.J."/>
            <person name="Hooker J.B."/>
            <person name="Huggins A."/>
            <person name="James T.Y."/>
            <person name="Kamada T."/>
            <person name="Kilaru S."/>
            <person name="Kodira C."/>
            <person name="Kues U."/>
            <person name="Kupfer D."/>
            <person name="Kwan H.S."/>
            <person name="Lomsadze A."/>
            <person name="Li W."/>
            <person name="Lilly W.W."/>
            <person name="Ma L.J."/>
            <person name="Mackey A.J."/>
            <person name="Manning G."/>
            <person name="Martin F."/>
            <person name="Muraguchi H."/>
            <person name="Natvig D.O."/>
            <person name="Palmerini H."/>
            <person name="Ramesh M.A."/>
            <person name="Rehmeyer C.J."/>
            <person name="Roe B.A."/>
            <person name="Shenoy N."/>
            <person name="Stanke M."/>
            <person name="Ter-Hovhannisyan V."/>
            <person name="Tunlid A."/>
            <person name="Velagapudi R."/>
            <person name="Vision T.J."/>
            <person name="Zeng Q."/>
            <person name="Zolan M.E."/>
            <person name="Pukkila P.J."/>
        </authorList>
    </citation>
    <scope>NUCLEOTIDE SEQUENCE [LARGE SCALE GENOMIC DNA]</scope>
    <source>
        <strain evidence="19">Okayama-7 / 130 / ATCC MYA-4618 / FGSC 9003</strain>
    </source>
</reference>
<evidence type="ECO:0000256" key="1">
    <source>
        <dbReference type="ARBA" id="ARBA00000213"/>
    </source>
</evidence>
<feature type="region of interest" description="Disordered" evidence="13">
    <location>
        <begin position="362"/>
        <end position="385"/>
    </location>
</feature>
<dbReference type="SMART" id="SM00493">
    <property type="entry name" value="TOPRIM"/>
    <property type="match status" value="1"/>
</dbReference>
<evidence type="ECO:0000256" key="11">
    <source>
        <dbReference type="PROSITE-ProRule" id="PRU00047"/>
    </source>
</evidence>
<dbReference type="InterPro" id="IPR013826">
    <property type="entry name" value="Topo_IA_cen_sub3"/>
</dbReference>
<feature type="region of interest" description="Disordered" evidence="13">
    <location>
        <begin position="601"/>
        <end position="694"/>
    </location>
</feature>
<dbReference type="PROSITE" id="PS51999">
    <property type="entry name" value="ZF_GRF"/>
    <property type="match status" value="1"/>
</dbReference>
<feature type="domain" description="Topo IA-type catalytic" evidence="17">
    <location>
        <begin position="162"/>
        <end position="583"/>
    </location>
</feature>
<dbReference type="PRINTS" id="PR00417">
    <property type="entry name" value="PRTPISMRASEI"/>
</dbReference>
<dbReference type="SMART" id="SM00343">
    <property type="entry name" value="ZnF_C2HC"/>
    <property type="match status" value="3"/>
</dbReference>
<dbReference type="Pfam" id="PF06839">
    <property type="entry name" value="Zn_ribbon_GRF"/>
    <property type="match status" value="1"/>
</dbReference>
<dbReference type="InterPro" id="IPR006171">
    <property type="entry name" value="TOPRIM_dom"/>
</dbReference>
<dbReference type="VEuPathDB" id="FungiDB:CC1G_02333"/>
<dbReference type="GO" id="GO:0006310">
    <property type="term" value="P:DNA recombination"/>
    <property type="evidence" value="ECO:0007669"/>
    <property type="project" value="TreeGrafter"/>
</dbReference>
<keyword evidence="10 12" id="KW-0413">Isomerase</keyword>
<keyword evidence="7" id="KW-0862">Zinc</keyword>
<dbReference type="GeneID" id="6007333"/>
<protein>
    <recommendedName>
        <fullName evidence="3 12">DNA topoisomerase</fullName>
        <ecNumber evidence="3 12">5.6.2.1</ecNumber>
    </recommendedName>
</protein>
<evidence type="ECO:0000313" key="18">
    <source>
        <dbReference type="EMBL" id="EAU90946.2"/>
    </source>
</evidence>
<dbReference type="GO" id="GO:0006265">
    <property type="term" value="P:DNA topological change"/>
    <property type="evidence" value="ECO:0007669"/>
    <property type="project" value="InterPro"/>
</dbReference>
<dbReference type="FunFam" id="3.40.50.140:FF:000005">
    <property type="entry name" value="DNA topoisomerase"/>
    <property type="match status" value="1"/>
</dbReference>
<dbReference type="Pfam" id="PF01751">
    <property type="entry name" value="Toprim"/>
    <property type="match status" value="1"/>
</dbReference>
<evidence type="ECO:0000259" key="16">
    <source>
        <dbReference type="PROSITE" id="PS51999"/>
    </source>
</evidence>
<dbReference type="GO" id="GO:0003677">
    <property type="term" value="F:DNA binding"/>
    <property type="evidence" value="ECO:0007669"/>
    <property type="project" value="UniProtKB-KW"/>
</dbReference>
<dbReference type="GO" id="GO:0008270">
    <property type="term" value="F:zinc ion binding"/>
    <property type="evidence" value="ECO:0007669"/>
    <property type="project" value="UniProtKB-KW"/>
</dbReference>
<evidence type="ECO:0000259" key="17">
    <source>
        <dbReference type="PROSITE" id="PS52039"/>
    </source>
</evidence>
<evidence type="ECO:0000256" key="13">
    <source>
        <dbReference type="SAM" id="MobiDB-lite"/>
    </source>
</evidence>
<dbReference type="PROSITE" id="PS52039">
    <property type="entry name" value="TOPO_IA_2"/>
    <property type="match status" value="1"/>
</dbReference>
<accession>A8N7S6</accession>
<feature type="domain" description="Toprim" evidence="15">
    <location>
        <begin position="2"/>
        <end position="144"/>
    </location>
</feature>
<dbReference type="PANTHER" id="PTHR11390:SF21">
    <property type="entry name" value="DNA TOPOISOMERASE 3-ALPHA"/>
    <property type="match status" value="1"/>
</dbReference>
<feature type="region of interest" description="Disordered" evidence="13">
    <location>
        <begin position="742"/>
        <end position="773"/>
    </location>
</feature>
<comment type="caution">
    <text evidence="18">The sequence shown here is derived from an EMBL/GenBank/DDBJ whole genome shotgun (WGS) entry which is preliminary data.</text>
</comment>
<dbReference type="Gene3D" id="4.10.60.10">
    <property type="entry name" value="Zinc finger, CCHC-type"/>
    <property type="match status" value="2"/>
</dbReference>
<dbReference type="PROSITE" id="PS50880">
    <property type="entry name" value="TOPRIM"/>
    <property type="match status" value="1"/>
</dbReference>
<dbReference type="InterPro" id="IPR003602">
    <property type="entry name" value="Topo_IA_DNA-bd_dom"/>
</dbReference>
<comment type="function">
    <text evidence="12">Introduces a single-strand break via transesterification at a target site in duplex DNA. Releases the supercoiling and torsional tension of DNA introduced during the DNA replication and transcription by transiently cleaving and rejoining one strand of the DNA duplex. The scissile phosphodiester is attacked by the catalytic tyrosine of the enzyme, resulting in the formation of a DNA-(5'-phosphotyrosyl)-enzyme intermediate and the expulsion of a 3'-OH DNA strand.</text>
</comment>
<feature type="compositionally biased region" description="Polar residues" evidence="13">
    <location>
        <begin position="742"/>
        <end position="753"/>
    </location>
</feature>
<keyword evidence="19" id="KW-1185">Reference proteome</keyword>